<keyword evidence="5" id="KW-0964">Secreted</keyword>
<dbReference type="Proteomes" id="UP000199110">
    <property type="component" value="Unassembled WGS sequence"/>
</dbReference>
<keyword evidence="9" id="KW-0969">Cilium</keyword>
<evidence type="ECO:0000256" key="2">
    <source>
        <dbReference type="ARBA" id="ARBA00004613"/>
    </source>
</evidence>
<gene>
    <name evidence="9" type="ORF">SAMN04488095_1441</name>
</gene>
<comment type="similarity">
    <text evidence="3">Belongs to the flagella basal body rod proteins family.</text>
</comment>
<dbReference type="Pfam" id="PF22638">
    <property type="entry name" value="FlgK_D1"/>
    <property type="match status" value="1"/>
</dbReference>
<dbReference type="AlphaFoldDB" id="A0A1I3JV39"/>
<dbReference type="InterPro" id="IPR053927">
    <property type="entry name" value="FlgK_helical"/>
</dbReference>
<evidence type="ECO:0000256" key="4">
    <source>
        <dbReference type="ARBA" id="ARBA00016244"/>
    </source>
</evidence>
<evidence type="ECO:0000313" key="10">
    <source>
        <dbReference type="Proteomes" id="UP000199110"/>
    </source>
</evidence>
<dbReference type="Pfam" id="PF06429">
    <property type="entry name" value="Flg_bbr_C"/>
    <property type="match status" value="1"/>
</dbReference>
<keyword evidence="9" id="KW-0966">Cell projection</keyword>
<protein>
    <recommendedName>
        <fullName evidence="4">Flagellar hook-associated protein 1</fullName>
    </recommendedName>
</protein>
<proteinExistence type="inferred from homology"/>
<evidence type="ECO:0000259" key="8">
    <source>
        <dbReference type="Pfam" id="PF22638"/>
    </source>
</evidence>
<feature type="domain" description="Flagellar hook-associated protein FlgK helical" evidence="8">
    <location>
        <begin position="99"/>
        <end position="308"/>
    </location>
</feature>
<dbReference type="OrthoDB" id="7181295at2"/>
<dbReference type="GO" id="GO:0009424">
    <property type="term" value="C:bacterial-type flagellum hook"/>
    <property type="evidence" value="ECO:0007669"/>
    <property type="project" value="InterPro"/>
</dbReference>
<dbReference type="InterPro" id="IPR010930">
    <property type="entry name" value="Flg_bb/hook_C_dom"/>
</dbReference>
<dbReference type="InterPro" id="IPR002371">
    <property type="entry name" value="FlgK"/>
</dbReference>
<dbReference type="RefSeq" id="WP_092778407.1">
    <property type="nucleotide sequence ID" value="NZ_FORA01000001.1"/>
</dbReference>
<dbReference type="EMBL" id="FORA01000001">
    <property type="protein sequence ID" value="SFI64127.1"/>
    <property type="molecule type" value="Genomic_DNA"/>
</dbReference>
<evidence type="ECO:0000256" key="6">
    <source>
        <dbReference type="ARBA" id="ARBA00023143"/>
    </source>
</evidence>
<keyword evidence="10" id="KW-1185">Reference proteome</keyword>
<sequence length="481" mass="49819">MSLSSSLNFAVAGLDLSSRRAEVVARNVSSADLPGYARRTANPVGPGVGLPGSNVAIARESDPRLTQLRREAQSEQQGSSVARDFLLALEDGLGIPGDAGSLQSRLANLDAAFLAAASDPTSATRLGQVSTAADQLAKTLNGLDAIVLQRRQAADADIGKAVGQINSDLENIARLNTDILRLNSGGHDTADLYDQRTVLVDRISRQIPLRELPRDDGAIALVSESGVILLDGKAAELGFSARAPITAAMTTPIQLSGLSVNGKSVVTSGATSAIPGGGLQALFDLRDRDAPEANARLDALAADLISRFQSPTVDVSLAPGAAGLFTDNGAGYDPAADVGLAGRIEINGLVAPDRPDAHWRLRDGLGAAAPETGADASLLLRYGAAFAERSLPVASGLPAVAQDLTGLAASLQSLISSDRIVADDKVAFAATRAEGLIQMRDGGAVDIDAEMRRLIEVEQAYAANARVIQAVNDMMNRLSEI</sequence>
<evidence type="ECO:0000313" key="9">
    <source>
        <dbReference type="EMBL" id="SFI64127.1"/>
    </source>
</evidence>
<dbReference type="PANTHER" id="PTHR30033:SF1">
    <property type="entry name" value="FLAGELLAR HOOK-ASSOCIATED PROTEIN 1"/>
    <property type="match status" value="1"/>
</dbReference>
<dbReference type="GO" id="GO:0005198">
    <property type="term" value="F:structural molecule activity"/>
    <property type="evidence" value="ECO:0007669"/>
    <property type="project" value="InterPro"/>
</dbReference>
<reference evidence="9 10" key="1">
    <citation type="submission" date="2016-10" db="EMBL/GenBank/DDBJ databases">
        <authorList>
            <person name="de Groot N.N."/>
        </authorList>
    </citation>
    <scope>NUCLEOTIDE SEQUENCE [LARGE SCALE GENOMIC DNA]</scope>
    <source>
        <strain evidence="9 10">DSM 19073</strain>
    </source>
</reference>
<accession>A0A1I3JV39</accession>
<comment type="subcellular location">
    <subcellularLocation>
        <location evidence="1">Bacterial flagellum</location>
    </subcellularLocation>
    <subcellularLocation>
        <location evidence="2">Secreted</location>
    </subcellularLocation>
</comment>
<name>A0A1I3JV39_9RHOB</name>
<evidence type="ECO:0000256" key="3">
    <source>
        <dbReference type="ARBA" id="ARBA00009677"/>
    </source>
</evidence>
<keyword evidence="9" id="KW-0282">Flagellum</keyword>
<dbReference type="GO" id="GO:0005576">
    <property type="term" value="C:extracellular region"/>
    <property type="evidence" value="ECO:0007669"/>
    <property type="project" value="UniProtKB-SubCell"/>
</dbReference>
<evidence type="ECO:0000259" key="7">
    <source>
        <dbReference type="Pfam" id="PF06429"/>
    </source>
</evidence>
<evidence type="ECO:0000256" key="1">
    <source>
        <dbReference type="ARBA" id="ARBA00004365"/>
    </source>
</evidence>
<feature type="domain" description="Flagellar basal-body/hook protein C-terminal" evidence="7">
    <location>
        <begin position="445"/>
        <end position="480"/>
    </location>
</feature>
<dbReference type="GO" id="GO:0044780">
    <property type="term" value="P:bacterial-type flagellum assembly"/>
    <property type="evidence" value="ECO:0007669"/>
    <property type="project" value="InterPro"/>
</dbReference>
<evidence type="ECO:0000256" key="5">
    <source>
        <dbReference type="ARBA" id="ARBA00022525"/>
    </source>
</evidence>
<dbReference type="PANTHER" id="PTHR30033">
    <property type="entry name" value="FLAGELLAR HOOK-ASSOCIATED PROTEIN 1"/>
    <property type="match status" value="1"/>
</dbReference>
<organism evidence="9 10">
    <name type="scientific">Jannaschia pohangensis</name>
    <dbReference type="NCBI Taxonomy" id="390807"/>
    <lineage>
        <taxon>Bacteria</taxon>
        <taxon>Pseudomonadati</taxon>
        <taxon>Pseudomonadota</taxon>
        <taxon>Alphaproteobacteria</taxon>
        <taxon>Rhodobacterales</taxon>
        <taxon>Roseobacteraceae</taxon>
        <taxon>Jannaschia</taxon>
    </lineage>
</organism>
<keyword evidence="6" id="KW-0975">Bacterial flagellum</keyword>
<dbReference type="STRING" id="390807.SAMN04488095_1441"/>